<name>M4E361_BRACM</name>
<dbReference type="AlphaFoldDB" id="M4E361"/>
<dbReference type="OMA" id="GVIWFDM"/>
<organism evidence="1 2">
    <name type="scientific">Brassica campestris</name>
    <name type="common">Field mustard</name>
    <dbReference type="NCBI Taxonomy" id="3711"/>
    <lineage>
        <taxon>Eukaryota</taxon>
        <taxon>Viridiplantae</taxon>
        <taxon>Streptophyta</taxon>
        <taxon>Embryophyta</taxon>
        <taxon>Tracheophyta</taxon>
        <taxon>Spermatophyta</taxon>
        <taxon>Magnoliopsida</taxon>
        <taxon>eudicotyledons</taxon>
        <taxon>Gunneridae</taxon>
        <taxon>Pentapetalae</taxon>
        <taxon>rosids</taxon>
        <taxon>malvids</taxon>
        <taxon>Brassicales</taxon>
        <taxon>Brassicaceae</taxon>
        <taxon>Brassiceae</taxon>
        <taxon>Brassica</taxon>
    </lineage>
</organism>
<keyword evidence="2" id="KW-1185">Reference proteome</keyword>
<reference evidence="1 2" key="2">
    <citation type="journal article" date="2018" name="Hortic Res">
        <title>Improved Brassica rapa reference genome by single-molecule sequencing and chromosome conformation capture technologies.</title>
        <authorList>
            <person name="Zhang L."/>
            <person name="Cai X."/>
            <person name="Wu J."/>
            <person name="Liu M."/>
            <person name="Grob S."/>
            <person name="Cheng F."/>
            <person name="Liang J."/>
            <person name="Cai C."/>
            <person name="Liu Z."/>
            <person name="Liu B."/>
            <person name="Wang F."/>
            <person name="Li S."/>
            <person name="Liu F."/>
            <person name="Li X."/>
            <person name="Cheng L."/>
            <person name="Yang W."/>
            <person name="Li M.H."/>
            <person name="Grossniklaus U."/>
            <person name="Zheng H."/>
            <person name="Wang X."/>
        </authorList>
    </citation>
    <scope>NUCLEOTIDE SEQUENCE [LARGE SCALE GENOMIC DNA]</scope>
    <source>
        <strain evidence="1 2">cv. Chiifu-401-42</strain>
    </source>
</reference>
<dbReference type="Proteomes" id="UP000011750">
    <property type="component" value="Chromosome A09"/>
</dbReference>
<dbReference type="Gramene" id="Bra023212.1">
    <property type="protein sequence ID" value="Bra023212.1-P"/>
    <property type="gene ID" value="Bra023212"/>
</dbReference>
<reference evidence="1 2" key="1">
    <citation type="journal article" date="2011" name="Nat. Genet.">
        <title>The genome of the mesopolyploid crop species Brassica rapa.</title>
        <authorList>
            <consortium name="Brassica rapa Genome Sequencing Project Consortium"/>
            <person name="Wang X."/>
            <person name="Wang H."/>
            <person name="Wang J."/>
            <person name="Sun R."/>
            <person name="Wu J."/>
            <person name="Liu S."/>
            <person name="Bai Y."/>
            <person name="Mun J.H."/>
            <person name="Bancroft I."/>
            <person name="Cheng F."/>
            <person name="Huang S."/>
            <person name="Li X."/>
            <person name="Hua W."/>
            <person name="Wang J."/>
            <person name="Wang X."/>
            <person name="Freeling M."/>
            <person name="Pires J.C."/>
            <person name="Paterson A.H."/>
            <person name="Chalhoub B."/>
            <person name="Wang B."/>
            <person name="Hayward A."/>
            <person name="Sharpe A.G."/>
            <person name="Park B.S."/>
            <person name="Weisshaar B."/>
            <person name="Liu B."/>
            <person name="Li B."/>
            <person name="Liu B."/>
            <person name="Tong C."/>
            <person name="Song C."/>
            <person name="Duran C."/>
            <person name="Peng C."/>
            <person name="Geng C."/>
            <person name="Koh C."/>
            <person name="Lin C."/>
            <person name="Edwards D."/>
            <person name="Mu D."/>
            <person name="Shen D."/>
            <person name="Soumpourou E."/>
            <person name="Li F."/>
            <person name="Fraser F."/>
            <person name="Conant G."/>
            <person name="Lassalle G."/>
            <person name="King G.J."/>
            <person name="Bonnema G."/>
            <person name="Tang H."/>
            <person name="Wang H."/>
            <person name="Belcram H."/>
            <person name="Zhou H."/>
            <person name="Hirakawa H."/>
            <person name="Abe H."/>
            <person name="Guo H."/>
            <person name="Wang H."/>
            <person name="Jin H."/>
            <person name="Parkin I.A."/>
            <person name="Batley J."/>
            <person name="Kim J.S."/>
            <person name="Just J."/>
            <person name="Li J."/>
            <person name="Xu J."/>
            <person name="Deng J."/>
            <person name="Kim J.A."/>
            <person name="Li J."/>
            <person name="Yu J."/>
            <person name="Meng J."/>
            <person name="Wang J."/>
            <person name="Min J."/>
            <person name="Poulain J."/>
            <person name="Wang J."/>
            <person name="Hatakeyama K."/>
            <person name="Wu K."/>
            <person name="Wang L."/>
            <person name="Fang L."/>
            <person name="Trick M."/>
            <person name="Links M.G."/>
            <person name="Zhao M."/>
            <person name="Jin M."/>
            <person name="Ramchiary N."/>
            <person name="Drou N."/>
            <person name="Berkman P.J."/>
            <person name="Cai Q."/>
            <person name="Huang Q."/>
            <person name="Li R."/>
            <person name="Tabata S."/>
            <person name="Cheng S."/>
            <person name="Zhang S."/>
            <person name="Zhang S."/>
            <person name="Huang S."/>
            <person name="Sato S."/>
            <person name="Sun S."/>
            <person name="Kwon S.J."/>
            <person name="Choi S.R."/>
            <person name="Lee T.H."/>
            <person name="Fan W."/>
            <person name="Zhao X."/>
            <person name="Tan X."/>
            <person name="Xu X."/>
            <person name="Wang Y."/>
            <person name="Qiu Y."/>
            <person name="Yin Y."/>
            <person name="Li Y."/>
            <person name="Du Y."/>
            <person name="Liao Y."/>
            <person name="Lim Y."/>
            <person name="Narusaka Y."/>
            <person name="Wang Y."/>
            <person name="Wang Z."/>
            <person name="Li Z."/>
            <person name="Wang Z."/>
            <person name="Xiong Z."/>
            <person name="Zhang Z."/>
        </authorList>
    </citation>
    <scope>NUCLEOTIDE SEQUENCE [LARGE SCALE GENOMIC DNA]</scope>
    <source>
        <strain evidence="1 2">cv. Chiifu-401-42</strain>
    </source>
</reference>
<dbReference type="EnsemblPlants" id="Bra023212.1">
    <property type="protein sequence ID" value="Bra023212.1-P"/>
    <property type="gene ID" value="Bra023212"/>
</dbReference>
<accession>M4E361</accession>
<evidence type="ECO:0000313" key="2">
    <source>
        <dbReference type="Proteomes" id="UP000011750"/>
    </source>
</evidence>
<dbReference type="InParanoid" id="M4E361"/>
<dbReference type="HOGENOM" id="CLU_2625453_0_0_1"/>
<protein>
    <submittedName>
        <fullName evidence="1">Uncharacterized protein</fullName>
    </submittedName>
</protein>
<evidence type="ECO:0000313" key="1">
    <source>
        <dbReference type="EnsemblPlants" id="Bra023212.1-P"/>
    </source>
</evidence>
<proteinExistence type="predicted"/>
<reference evidence="1" key="3">
    <citation type="submission" date="2023-03" db="UniProtKB">
        <authorList>
            <consortium name="EnsemblPlants"/>
        </authorList>
    </citation>
    <scope>IDENTIFICATION</scope>
    <source>
        <strain evidence="1">cv. Chiifu-401-42</strain>
    </source>
</reference>
<sequence>MDEPSTKAVGSFDDGLRHMRLCIIKHGLSRVASVYGVIWFDMRSCGGAVVSSIIGRSKLIRIVGSVMCLVPDWRSRIF</sequence>